<dbReference type="InterPro" id="IPR037185">
    <property type="entry name" value="EmrE-like"/>
</dbReference>
<evidence type="ECO:0000313" key="4">
    <source>
        <dbReference type="Proteomes" id="UP000298030"/>
    </source>
</evidence>
<protein>
    <recommendedName>
        <fullName evidence="5">EamA domain-containing protein</fullName>
    </recommendedName>
</protein>
<dbReference type="AlphaFoldDB" id="A0A4Y7TM84"/>
<organism evidence="3 4">
    <name type="scientific">Coprinellus micaceus</name>
    <name type="common">Glistening ink-cap mushroom</name>
    <name type="synonym">Coprinus micaceus</name>
    <dbReference type="NCBI Taxonomy" id="71717"/>
    <lineage>
        <taxon>Eukaryota</taxon>
        <taxon>Fungi</taxon>
        <taxon>Dikarya</taxon>
        <taxon>Basidiomycota</taxon>
        <taxon>Agaricomycotina</taxon>
        <taxon>Agaricomycetes</taxon>
        <taxon>Agaricomycetidae</taxon>
        <taxon>Agaricales</taxon>
        <taxon>Agaricineae</taxon>
        <taxon>Psathyrellaceae</taxon>
        <taxon>Coprinellus</taxon>
    </lineage>
</organism>
<dbReference type="STRING" id="71717.A0A4Y7TM84"/>
<reference evidence="3 4" key="1">
    <citation type="journal article" date="2019" name="Nat. Ecol. Evol.">
        <title>Megaphylogeny resolves global patterns of mushroom evolution.</title>
        <authorList>
            <person name="Varga T."/>
            <person name="Krizsan K."/>
            <person name="Foldi C."/>
            <person name="Dima B."/>
            <person name="Sanchez-Garcia M."/>
            <person name="Sanchez-Ramirez S."/>
            <person name="Szollosi G.J."/>
            <person name="Szarkandi J.G."/>
            <person name="Papp V."/>
            <person name="Albert L."/>
            <person name="Andreopoulos W."/>
            <person name="Angelini C."/>
            <person name="Antonin V."/>
            <person name="Barry K.W."/>
            <person name="Bougher N.L."/>
            <person name="Buchanan P."/>
            <person name="Buyck B."/>
            <person name="Bense V."/>
            <person name="Catcheside P."/>
            <person name="Chovatia M."/>
            <person name="Cooper J."/>
            <person name="Damon W."/>
            <person name="Desjardin D."/>
            <person name="Finy P."/>
            <person name="Geml J."/>
            <person name="Haridas S."/>
            <person name="Hughes K."/>
            <person name="Justo A."/>
            <person name="Karasinski D."/>
            <person name="Kautmanova I."/>
            <person name="Kiss B."/>
            <person name="Kocsube S."/>
            <person name="Kotiranta H."/>
            <person name="LaButti K.M."/>
            <person name="Lechner B.E."/>
            <person name="Liimatainen K."/>
            <person name="Lipzen A."/>
            <person name="Lukacs Z."/>
            <person name="Mihaltcheva S."/>
            <person name="Morgado L.N."/>
            <person name="Niskanen T."/>
            <person name="Noordeloos M.E."/>
            <person name="Ohm R.A."/>
            <person name="Ortiz-Santana B."/>
            <person name="Ovrebo C."/>
            <person name="Racz N."/>
            <person name="Riley R."/>
            <person name="Savchenko A."/>
            <person name="Shiryaev A."/>
            <person name="Soop K."/>
            <person name="Spirin V."/>
            <person name="Szebenyi C."/>
            <person name="Tomsovsky M."/>
            <person name="Tulloss R.E."/>
            <person name="Uehling J."/>
            <person name="Grigoriev I.V."/>
            <person name="Vagvolgyi C."/>
            <person name="Papp T."/>
            <person name="Martin F.M."/>
            <person name="Miettinen O."/>
            <person name="Hibbett D.S."/>
            <person name="Nagy L.G."/>
        </authorList>
    </citation>
    <scope>NUCLEOTIDE SEQUENCE [LARGE SCALE GENOMIC DNA]</scope>
    <source>
        <strain evidence="3 4">FP101781</strain>
    </source>
</reference>
<feature type="transmembrane region" description="Helical" evidence="2">
    <location>
        <begin position="185"/>
        <end position="203"/>
    </location>
</feature>
<evidence type="ECO:0008006" key="5">
    <source>
        <dbReference type="Google" id="ProtNLM"/>
    </source>
</evidence>
<dbReference type="EMBL" id="QPFP01000008">
    <property type="protein sequence ID" value="TEB35071.1"/>
    <property type="molecule type" value="Genomic_DNA"/>
</dbReference>
<feature type="transmembrane region" description="Helical" evidence="2">
    <location>
        <begin position="126"/>
        <end position="147"/>
    </location>
</feature>
<feature type="transmembrane region" description="Helical" evidence="2">
    <location>
        <begin position="349"/>
        <end position="367"/>
    </location>
</feature>
<evidence type="ECO:0000313" key="3">
    <source>
        <dbReference type="EMBL" id="TEB35071.1"/>
    </source>
</evidence>
<comment type="caution">
    <text evidence="3">The sequence shown here is derived from an EMBL/GenBank/DDBJ whole genome shotgun (WGS) entry which is preliminary data.</text>
</comment>
<feature type="compositionally biased region" description="Acidic residues" evidence="1">
    <location>
        <begin position="278"/>
        <end position="288"/>
    </location>
</feature>
<dbReference type="Proteomes" id="UP000298030">
    <property type="component" value="Unassembled WGS sequence"/>
</dbReference>
<evidence type="ECO:0000256" key="1">
    <source>
        <dbReference type="SAM" id="MobiDB-lite"/>
    </source>
</evidence>
<keyword evidence="4" id="KW-1185">Reference proteome</keyword>
<dbReference type="SUPFAM" id="SSF103481">
    <property type="entry name" value="Multidrug resistance efflux transporter EmrE"/>
    <property type="match status" value="1"/>
</dbReference>
<keyword evidence="2" id="KW-1133">Transmembrane helix</keyword>
<sequence>MLTRNDTSLAAPHVRGKLAVVVFVSYSPSLCRRESAHTVCANEPPIPTPILPLVRLQITSHPCWHSPFSSYVVHSTFSLIFPLHLLYLKLTTPYTVSEILKGLSIAVTKHLTPRDAPRPHRFPRFAFVRLVSLLTIGVTYPGLLWFAAISLASVSDVTAIWNTNAFFAYLISVKLLHLKWETRKLFAVVLATLGTVAVVYGGASASEGHEPSHDATGSKVNTYLKPTAPLLGNLLTLVASFGYGLYQVLYKIYAALPTDPEVTSDPLYSPIAQQGDDASADPDFDAESDPLAGSSSPEGKALYPPPFGLHPNLLTSIIGLITLFVLALFIPVLHITGVERFALPGDMKTALSIAGIALGGMVFNAGFMVLLGVWGPIVTSVGNLLTIVLMLISDSIFGSGLESFTLWSLFGSSVIVIAFGYSRTICSPGDVEFTPKVSTTLD</sequence>
<feature type="transmembrane region" description="Helical" evidence="2">
    <location>
        <begin position="373"/>
        <end position="392"/>
    </location>
</feature>
<proteinExistence type="predicted"/>
<name>A0A4Y7TM84_COPMI</name>
<feature type="region of interest" description="Disordered" evidence="1">
    <location>
        <begin position="274"/>
        <end position="297"/>
    </location>
</feature>
<dbReference type="OrthoDB" id="10062838at2759"/>
<dbReference type="InterPro" id="IPR026505">
    <property type="entry name" value="Solute_c_fam_35_mem_F3/F4"/>
</dbReference>
<accession>A0A4Y7TM84</accession>
<dbReference type="PANTHER" id="PTHR19346:SF4">
    <property type="entry name" value="SUGAR PHOSPHATE TRANSPORTER DOMAIN-CONTAINING PROTEIN"/>
    <property type="match status" value="1"/>
</dbReference>
<gene>
    <name evidence="3" type="ORF">FA13DRAFT_1438554</name>
</gene>
<dbReference type="PANTHER" id="PTHR19346">
    <property type="entry name" value="SUGAR PHOSPHATE TRANSPORTER DOMAIN-CONTAINING PROTEIN"/>
    <property type="match status" value="1"/>
</dbReference>
<feature type="transmembrane region" description="Helical" evidence="2">
    <location>
        <begin position="313"/>
        <end position="337"/>
    </location>
</feature>
<evidence type="ECO:0000256" key="2">
    <source>
        <dbReference type="SAM" id="Phobius"/>
    </source>
</evidence>
<keyword evidence="2" id="KW-0472">Membrane</keyword>
<keyword evidence="2" id="KW-0812">Transmembrane</keyword>
<feature type="transmembrane region" description="Helical" evidence="2">
    <location>
        <begin position="159"/>
        <end position="178"/>
    </location>
</feature>
<feature type="transmembrane region" description="Helical" evidence="2">
    <location>
        <begin position="404"/>
        <end position="421"/>
    </location>
</feature>